<evidence type="ECO:0000256" key="1">
    <source>
        <dbReference type="ARBA" id="ARBA00022723"/>
    </source>
</evidence>
<evidence type="ECO:0000256" key="4">
    <source>
        <dbReference type="ARBA" id="ARBA00022833"/>
    </source>
</evidence>
<organism evidence="9 10">
    <name type="scientific">Phycomyces blakesleeanus (strain ATCC 8743b / DSM 1359 / FGSC 10004 / NBRC 33097 / NRRL 1555)</name>
    <dbReference type="NCBI Taxonomy" id="763407"/>
    <lineage>
        <taxon>Eukaryota</taxon>
        <taxon>Fungi</taxon>
        <taxon>Fungi incertae sedis</taxon>
        <taxon>Mucoromycota</taxon>
        <taxon>Mucoromycotina</taxon>
        <taxon>Mucoromycetes</taxon>
        <taxon>Mucorales</taxon>
        <taxon>Phycomycetaceae</taxon>
        <taxon>Phycomyces</taxon>
    </lineage>
</organism>
<dbReference type="GeneID" id="28995355"/>
<dbReference type="VEuPathDB" id="FungiDB:PHYBLDRAFT_161694"/>
<dbReference type="PANTHER" id="PTHR24403:SF67">
    <property type="entry name" value="FI01116P-RELATED"/>
    <property type="match status" value="1"/>
</dbReference>
<proteinExistence type="predicted"/>
<dbReference type="OrthoDB" id="8117402at2759"/>
<keyword evidence="2" id="KW-0677">Repeat</keyword>
<dbReference type="PANTHER" id="PTHR24403">
    <property type="entry name" value="ZINC FINGER PROTEIN"/>
    <property type="match status" value="1"/>
</dbReference>
<dbReference type="SUPFAM" id="SSF57667">
    <property type="entry name" value="beta-beta-alpha zinc fingers"/>
    <property type="match status" value="1"/>
</dbReference>
<keyword evidence="4" id="KW-0862">Zinc</keyword>
<evidence type="ECO:0000313" key="10">
    <source>
        <dbReference type="Proteomes" id="UP000077315"/>
    </source>
</evidence>
<evidence type="ECO:0000256" key="6">
    <source>
        <dbReference type="SAM" id="MobiDB-lite"/>
    </source>
</evidence>
<dbReference type="EMBL" id="KV440971">
    <property type="protein sequence ID" value="OAD81057.1"/>
    <property type="molecule type" value="Genomic_DNA"/>
</dbReference>
<keyword evidence="3 5" id="KW-0863">Zinc-finger</keyword>
<dbReference type="Proteomes" id="UP000077315">
    <property type="component" value="Unassembled WGS sequence"/>
</dbReference>
<dbReference type="VEuPathDB" id="FungiDB:PHYBLDRAFT_161704"/>
<protein>
    <submittedName>
        <fullName evidence="9">C2H2-type zinc finger transcription factor</fullName>
    </submittedName>
</protein>
<dbReference type="GO" id="GO:0010468">
    <property type="term" value="P:regulation of gene expression"/>
    <property type="evidence" value="ECO:0007669"/>
    <property type="project" value="TreeGrafter"/>
</dbReference>
<feature type="region of interest" description="Disordered" evidence="6">
    <location>
        <begin position="106"/>
        <end position="138"/>
    </location>
</feature>
<dbReference type="RefSeq" id="XP_018299106.1">
    <property type="nucleotide sequence ID" value="XM_018434450.1"/>
</dbReference>
<dbReference type="Pfam" id="PF13909">
    <property type="entry name" value="zf-H2C2_5"/>
    <property type="match status" value="1"/>
</dbReference>
<keyword evidence="10" id="KW-1185">Reference proteome</keyword>
<evidence type="ECO:0000256" key="2">
    <source>
        <dbReference type="ARBA" id="ARBA00022737"/>
    </source>
</evidence>
<dbReference type="AlphaFoldDB" id="A0A162Q8U1"/>
<dbReference type="InterPro" id="IPR013087">
    <property type="entry name" value="Znf_C2H2_type"/>
</dbReference>
<reference evidence="9" key="2">
    <citation type="submission" date="2015-06" db="EMBL/GenBank/DDBJ databases">
        <title>Expansion of signal transduction pathways in fungi by whole-genome duplication.</title>
        <authorList>
            <consortium name="DOE Joint Genome Institute"/>
            <person name="Corrochano L.M."/>
            <person name="Kuo A."/>
            <person name="Marcet-Houben M."/>
            <person name="Polaino S."/>
            <person name="Salamov A."/>
            <person name="Villalobos J.M."/>
            <person name="Alvarez M.I."/>
            <person name="Avalos J."/>
            <person name="Benito E.P."/>
            <person name="Benoit I."/>
            <person name="Burger G."/>
            <person name="Camino L.P."/>
            <person name="Canovas D."/>
            <person name="Cerda-Olmedo E."/>
            <person name="Cheng J.-F."/>
            <person name="Dominguez A."/>
            <person name="Elias M."/>
            <person name="Eslava A.P."/>
            <person name="Glaser F."/>
            <person name="Grimwood J."/>
            <person name="Gutierrez G."/>
            <person name="Heitman J."/>
            <person name="Henrissat B."/>
            <person name="Iturriaga E.A."/>
            <person name="Lang B.F."/>
            <person name="Lavin J.L."/>
            <person name="Lee S."/>
            <person name="Li W."/>
            <person name="Lindquist E."/>
            <person name="Lopez-Garcia S."/>
            <person name="Luque E.M."/>
            <person name="Marcos A.T."/>
            <person name="Martin J."/>
            <person name="Mccluskey K."/>
            <person name="Medina H.R."/>
            <person name="Miralles-Duran A."/>
            <person name="Miyazaki A."/>
            <person name="Munoz-Torres E."/>
            <person name="Oguiza J.A."/>
            <person name="Ohm R."/>
            <person name="Olmedo M."/>
            <person name="Orejas M."/>
            <person name="Ortiz-Castellanos L."/>
            <person name="Pisabarro A.G."/>
            <person name="Rodriguez-Romero J."/>
            <person name="Ruiz-Herrera J."/>
            <person name="Ruiz-Vazquez R."/>
            <person name="Sanz C."/>
            <person name="Schackwitz W."/>
            <person name="Schmutz J."/>
            <person name="Shahriari M."/>
            <person name="Shelest E."/>
            <person name="Silva-Franco F."/>
            <person name="Soanes D."/>
            <person name="Syed K."/>
            <person name="Tagua V.G."/>
            <person name="Talbot N.J."/>
            <person name="Thon M."/>
            <person name="De Vries R.P."/>
            <person name="Wiebenga A."/>
            <person name="Yadav J.S."/>
            <person name="Braun E.L."/>
            <person name="Baker S."/>
            <person name="Garre V."/>
            <person name="Horwitz B."/>
            <person name="Torres-Martinez S."/>
            <person name="Idnurm A."/>
            <person name="Herrera-Estrella A."/>
            <person name="Gabaldon T."/>
            <person name="Grigoriev I.V."/>
        </authorList>
    </citation>
    <scope>NUCLEOTIDE SEQUENCE [LARGE SCALE GENOMIC DNA]</scope>
    <source>
        <strain evidence="9">NRRL 1555</strain>
    </source>
</reference>
<dbReference type="GeneID" id="28995356"/>
<dbReference type="RefSeq" id="XP_018299097.1">
    <property type="nucleotide sequence ID" value="XM_018434449.1"/>
</dbReference>
<dbReference type="SMART" id="SM00355">
    <property type="entry name" value="ZnF_C2H2"/>
    <property type="match status" value="2"/>
</dbReference>
<sequence>MFNNTYPQTEDTGFNGVPELFNTHLYQLIQGQPEFSDTVMIDASLISDALNPAVLGQNSISQPLIWQELNRLAFLDLQQSGGYRSPDPLYTGEFLYSQNLRTEENLPLSLGTPDVNQSPNVSSSFSQPSLSPSSHQSQLSVSDSCYESTADEMVERLFYRATENLNQTGGDAGIGSCTQSSYHCQTPVSSSVYSPSSEFQPDCPNIPQAVARKSGKRKSKEPIGKSFINYPYNGKTVNTPGGSAKLYRCSQCDFSNARKRNMTRHEKSHDEDRKRWKCNNCEKTYTSKFNLERHTDKCFFLRRQTMPTNNNNNNNNNNA</sequence>
<dbReference type="GO" id="GO:0008270">
    <property type="term" value="F:zinc ion binding"/>
    <property type="evidence" value="ECO:0007669"/>
    <property type="project" value="UniProtKB-KW"/>
</dbReference>
<evidence type="ECO:0000256" key="3">
    <source>
        <dbReference type="ARBA" id="ARBA00022771"/>
    </source>
</evidence>
<evidence type="ECO:0000256" key="5">
    <source>
        <dbReference type="PROSITE-ProRule" id="PRU00042"/>
    </source>
</evidence>
<name>A0A162Q8U1_PHYB8</name>
<keyword evidence="1" id="KW-0479">Metal-binding</keyword>
<reference evidence="10" key="1">
    <citation type="submission" date="2015-06" db="EMBL/GenBank/DDBJ databases">
        <title>Expansion of signal transduction pathways in fungi by whole-genome duplication.</title>
        <authorList>
            <consortium name="DOE Joint Genome Institute"/>
            <person name="Corrochano L.M."/>
            <person name="Kuo A."/>
            <person name="Marcet-Houben M."/>
            <person name="Polaino S."/>
            <person name="Salamov A."/>
            <person name="Villalobos J.M."/>
            <person name="Alvarez M.I."/>
            <person name="Avalos J."/>
            <person name="Benito E.P."/>
            <person name="Benoit I."/>
            <person name="Burger G."/>
            <person name="Camino L.P."/>
            <person name="Canovas D."/>
            <person name="Cerda-Olmedo E."/>
            <person name="Cheng J.-F."/>
            <person name="Dominguez A."/>
            <person name="Elias M."/>
            <person name="Eslava A.P."/>
            <person name="Glaser F."/>
            <person name="Grimwood J."/>
            <person name="Gutierrez G."/>
            <person name="Heitman J."/>
            <person name="Henrissat B."/>
            <person name="Iturriaga E.A."/>
            <person name="Lang B.F."/>
            <person name="Lavin J.L."/>
            <person name="Lee S."/>
            <person name="Li W."/>
            <person name="Lindquist E."/>
            <person name="Lopez-Garcia S."/>
            <person name="Luque E.M."/>
            <person name="Marcos A.T."/>
            <person name="Martin J."/>
            <person name="McCluskey K."/>
            <person name="Medina H.R."/>
            <person name="Miralles-Duran A."/>
            <person name="Miyazaki A."/>
            <person name="Munoz-Torres E."/>
            <person name="Oguiza J.A."/>
            <person name="Ohm R."/>
            <person name="Olmedo M."/>
            <person name="Orejas M."/>
            <person name="Ortiz-Castellanos L."/>
            <person name="Pisabarro A.G."/>
            <person name="Rodriguez-Romero J."/>
            <person name="Ruiz-Herrera J."/>
            <person name="Ruiz-Vazquez R."/>
            <person name="Sanz C."/>
            <person name="Schackwitz W."/>
            <person name="Schmutz J."/>
            <person name="Shahriari M."/>
            <person name="Shelest E."/>
            <person name="Silva-Franco F."/>
            <person name="Soanes D."/>
            <person name="Syed K."/>
            <person name="Tagua V.G."/>
            <person name="Talbot N.J."/>
            <person name="Thon M."/>
            <person name="De vries R.P."/>
            <person name="Wiebenga A."/>
            <person name="Yadav J.S."/>
            <person name="Braun E.L."/>
            <person name="Baker S."/>
            <person name="Garre V."/>
            <person name="Horwitz B."/>
            <person name="Torres-Martinez S."/>
            <person name="Idnurm A."/>
            <person name="Herrera-Estrella A."/>
            <person name="Gabaldon T."/>
            <person name="Grigoriev I.V."/>
        </authorList>
    </citation>
    <scope>NUCLEOTIDE SEQUENCE [LARGE SCALE GENOMIC DNA]</scope>
    <source>
        <strain evidence="10">NRRL 1555(-)</strain>
    </source>
</reference>
<dbReference type="InterPro" id="IPR050688">
    <property type="entry name" value="Zinc_finger/UBP_domain"/>
</dbReference>
<dbReference type="Gene3D" id="3.30.160.60">
    <property type="entry name" value="Classic Zinc Finger"/>
    <property type="match status" value="1"/>
</dbReference>
<evidence type="ECO:0000313" key="9">
    <source>
        <dbReference type="EMBL" id="OAD81066.1"/>
    </source>
</evidence>
<accession>A0A162Q8U1</accession>
<evidence type="ECO:0000313" key="8">
    <source>
        <dbReference type="EMBL" id="OAD81057.1"/>
    </source>
</evidence>
<gene>
    <name evidence="8" type="ORF">PHYBLDRAFT_161694</name>
    <name evidence="9" type="ORF">PHYBLDRAFT_161704</name>
</gene>
<evidence type="ECO:0000259" key="7">
    <source>
        <dbReference type="PROSITE" id="PS50157"/>
    </source>
</evidence>
<feature type="compositionally biased region" description="Low complexity" evidence="6">
    <location>
        <begin position="115"/>
        <end position="138"/>
    </location>
</feature>
<dbReference type="GO" id="GO:0005634">
    <property type="term" value="C:nucleus"/>
    <property type="evidence" value="ECO:0007669"/>
    <property type="project" value="TreeGrafter"/>
</dbReference>
<dbReference type="PROSITE" id="PS50157">
    <property type="entry name" value="ZINC_FINGER_C2H2_2"/>
    <property type="match status" value="1"/>
</dbReference>
<dbReference type="EMBL" id="KV440971">
    <property type="protein sequence ID" value="OAD81066.1"/>
    <property type="molecule type" value="Genomic_DNA"/>
</dbReference>
<dbReference type="InterPro" id="IPR036236">
    <property type="entry name" value="Znf_C2H2_sf"/>
</dbReference>
<feature type="domain" description="C2H2-type" evidence="7">
    <location>
        <begin position="247"/>
        <end position="274"/>
    </location>
</feature>